<dbReference type="SUPFAM" id="SSF81321">
    <property type="entry name" value="Family A G protein-coupled receptor-like"/>
    <property type="match status" value="1"/>
</dbReference>
<keyword evidence="1" id="KW-1133">Transmembrane helix</keyword>
<reference evidence="2 3" key="1">
    <citation type="submission" date="2014-10" db="EMBL/GenBank/DDBJ databases">
        <title>Draft genome of the hookworm Ancylostoma caninum.</title>
        <authorList>
            <person name="Mitreva M."/>
        </authorList>
    </citation>
    <scope>NUCLEOTIDE SEQUENCE [LARGE SCALE GENOMIC DNA]</scope>
    <source>
        <strain evidence="2 3">Baltimore</strain>
    </source>
</reference>
<keyword evidence="1" id="KW-0812">Transmembrane</keyword>
<name>A0A368GZM0_ANCCA</name>
<accession>A0A368GZM0</accession>
<organism evidence="2 3">
    <name type="scientific">Ancylostoma caninum</name>
    <name type="common">Dog hookworm</name>
    <dbReference type="NCBI Taxonomy" id="29170"/>
    <lineage>
        <taxon>Eukaryota</taxon>
        <taxon>Metazoa</taxon>
        <taxon>Ecdysozoa</taxon>
        <taxon>Nematoda</taxon>
        <taxon>Chromadorea</taxon>
        <taxon>Rhabditida</taxon>
        <taxon>Rhabditina</taxon>
        <taxon>Rhabditomorpha</taxon>
        <taxon>Strongyloidea</taxon>
        <taxon>Ancylostomatidae</taxon>
        <taxon>Ancylostomatinae</taxon>
        <taxon>Ancylostoma</taxon>
    </lineage>
</organism>
<evidence type="ECO:0000313" key="3">
    <source>
        <dbReference type="Proteomes" id="UP000252519"/>
    </source>
</evidence>
<dbReference type="Proteomes" id="UP000252519">
    <property type="component" value="Unassembled WGS sequence"/>
</dbReference>
<feature type="transmembrane region" description="Helical" evidence="1">
    <location>
        <begin position="52"/>
        <end position="74"/>
    </location>
</feature>
<sequence length="90" mass="10655">MVAIDPEDFRVSTINSEVIVLTTFLLCVVFYVRTIHYVYANRKRERQLKAEIRLCVPVAALVFAFFLIFMYHLIQLIWVTIYVSVYNLCM</sequence>
<dbReference type="EMBL" id="JOJR01000040">
    <property type="protein sequence ID" value="RCN48978.1"/>
    <property type="molecule type" value="Genomic_DNA"/>
</dbReference>
<feature type="transmembrane region" description="Helical" evidence="1">
    <location>
        <begin position="18"/>
        <end position="40"/>
    </location>
</feature>
<comment type="caution">
    <text evidence="2">The sequence shown here is derived from an EMBL/GenBank/DDBJ whole genome shotgun (WGS) entry which is preliminary data.</text>
</comment>
<dbReference type="InterPro" id="IPR019426">
    <property type="entry name" value="7TM_GPCR_serpentine_rcpt_Srv"/>
</dbReference>
<evidence type="ECO:0000313" key="2">
    <source>
        <dbReference type="EMBL" id="RCN48978.1"/>
    </source>
</evidence>
<protein>
    <submittedName>
        <fullName evidence="2">Uncharacterized protein</fullName>
    </submittedName>
</protein>
<keyword evidence="1" id="KW-0472">Membrane</keyword>
<evidence type="ECO:0000256" key="1">
    <source>
        <dbReference type="SAM" id="Phobius"/>
    </source>
</evidence>
<dbReference type="AlphaFoldDB" id="A0A368GZM0"/>
<dbReference type="Pfam" id="PF10323">
    <property type="entry name" value="7TM_GPCR_Srv"/>
    <property type="match status" value="1"/>
</dbReference>
<proteinExistence type="predicted"/>
<keyword evidence="3" id="KW-1185">Reference proteome</keyword>
<gene>
    <name evidence="2" type="ORF">ANCCAN_04960</name>
</gene>